<dbReference type="PANTHER" id="PTHR43278">
    <property type="entry name" value="NAD(P)H-DEPENDENT FMN-CONTAINING OXIDOREDUCTASE YWQN-RELATED"/>
    <property type="match status" value="1"/>
</dbReference>
<dbReference type="InterPro" id="IPR029039">
    <property type="entry name" value="Flavoprotein-like_sf"/>
</dbReference>
<dbReference type="EC" id="1.-.-.-" evidence="4"/>
<dbReference type="AlphaFoldDB" id="A0A644V2C5"/>
<accession>A0A644V2C5</accession>
<feature type="domain" description="NADPH-dependent FMN reductase-like" evidence="3">
    <location>
        <begin position="4"/>
        <end position="105"/>
    </location>
</feature>
<comment type="caution">
    <text evidence="4">The sequence shown here is derived from an EMBL/GenBank/DDBJ whole genome shotgun (WGS) entry which is preliminary data.</text>
</comment>
<dbReference type="InterPro" id="IPR005025">
    <property type="entry name" value="FMN_Rdtase-like_dom"/>
</dbReference>
<dbReference type="PANTHER" id="PTHR43278:SF4">
    <property type="entry name" value="NAD(P)H-DEPENDENT FMN-CONTAINING OXIDOREDUCTASE YWQN-RELATED"/>
    <property type="match status" value="1"/>
</dbReference>
<organism evidence="4">
    <name type="scientific">bioreactor metagenome</name>
    <dbReference type="NCBI Taxonomy" id="1076179"/>
    <lineage>
        <taxon>unclassified sequences</taxon>
        <taxon>metagenomes</taxon>
        <taxon>ecological metagenomes</taxon>
    </lineage>
</organism>
<keyword evidence="2" id="KW-0288">FMN</keyword>
<dbReference type="InterPro" id="IPR051796">
    <property type="entry name" value="ISF_SsuE-like"/>
</dbReference>
<protein>
    <submittedName>
        <fullName evidence="4">Putative NAD(P)H-dependent FMN-containing oxidoreductase YwqN</fullName>
        <ecNumber evidence="4">1.-.-.-</ecNumber>
    </submittedName>
</protein>
<keyword evidence="4" id="KW-0560">Oxidoreductase</keyword>
<evidence type="ECO:0000256" key="2">
    <source>
        <dbReference type="ARBA" id="ARBA00022643"/>
    </source>
</evidence>
<name>A0A644V2C5_9ZZZZ</name>
<keyword evidence="1" id="KW-0285">Flavoprotein</keyword>
<evidence type="ECO:0000313" key="4">
    <source>
        <dbReference type="EMBL" id="MPL85374.1"/>
    </source>
</evidence>
<dbReference type="Gene3D" id="3.40.50.360">
    <property type="match status" value="1"/>
</dbReference>
<dbReference type="Pfam" id="PF03358">
    <property type="entry name" value="FMN_red"/>
    <property type="match status" value="1"/>
</dbReference>
<proteinExistence type="predicted"/>
<evidence type="ECO:0000256" key="1">
    <source>
        <dbReference type="ARBA" id="ARBA00022630"/>
    </source>
</evidence>
<evidence type="ECO:0000259" key="3">
    <source>
        <dbReference type="Pfam" id="PF03358"/>
    </source>
</evidence>
<dbReference type="EMBL" id="VSSQ01000205">
    <property type="protein sequence ID" value="MPL85374.1"/>
    <property type="molecule type" value="Genomic_DNA"/>
</dbReference>
<gene>
    <name evidence="4" type="primary">ywqN_3</name>
    <name evidence="4" type="ORF">SDC9_31342</name>
</gene>
<sequence length="179" mass="19640">MTKNILVLVGSPRHNGNTELLADAFIKGAVEEGNKVTKYVLQGKKILPCIDCQACFKDGKCILEDDMDEVYELLRTTNILILASPVYFYGISAQLKALLDRLHNPVRDTFPINSSVLLSVCADTAEAFIPSIAMYKAIGRYLGWEDKGIVTVSDVENKGDIAGRAELNLAYELGKKVGK</sequence>
<reference evidence="4" key="1">
    <citation type="submission" date="2019-08" db="EMBL/GenBank/DDBJ databases">
        <authorList>
            <person name="Kucharzyk K."/>
            <person name="Murdoch R.W."/>
            <person name="Higgins S."/>
            <person name="Loffler F."/>
        </authorList>
    </citation>
    <scope>NUCLEOTIDE SEQUENCE</scope>
</reference>
<dbReference type="SUPFAM" id="SSF52218">
    <property type="entry name" value="Flavoproteins"/>
    <property type="match status" value="1"/>
</dbReference>
<dbReference type="GO" id="GO:0016491">
    <property type="term" value="F:oxidoreductase activity"/>
    <property type="evidence" value="ECO:0007669"/>
    <property type="project" value="UniProtKB-KW"/>
</dbReference>